<feature type="compositionally biased region" description="Acidic residues" evidence="1">
    <location>
        <begin position="420"/>
        <end position="434"/>
    </location>
</feature>
<feature type="compositionally biased region" description="Low complexity" evidence="1">
    <location>
        <begin position="1894"/>
        <end position="1917"/>
    </location>
</feature>
<feature type="compositionally biased region" description="Basic and acidic residues" evidence="1">
    <location>
        <begin position="270"/>
        <end position="299"/>
    </location>
</feature>
<dbReference type="PANTHER" id="PTHR24216">
    <property type="entry name" value="PAXILLIN-RELATED"/>
    <property type="match status" value="1"/>
</dbReference>
<feature type="region of interest" description="Disordered" evidence="1">
    <location>
        <begin position="807"/>
        <end position="857"/>
    </location>
</feature>
<feature type="region of interest" description="Disordered" evidence="1">
    <location>
        <begin position="1288"/>
        <end position="1421"/>
    </location>
</feature>
<feature type="compositionally biased region" description="Low complexity" evidence="1">
    <location>
        <begin position="968"/>
        <end position="998"/>
    </location>
</feature>
<dbReference type="VEuPathDB" id="ToxoDB:BESB_019720"/>
<feature type="compositionally biased region" description="Basic and acidic residues" evidence="1">
    <location>
        <begin position="1469"/>
        <end position="1478"/>
    </location>
</feature>
<feature type="compositionally biased region" description="Low complexity" evidence="1">
    <location>
        <begin position="606"/>
        <end position="620"/>
    </location>
</feature>
<dbReference type="RefSeq" id="XP_029216040.1">
    <property type="nucleotide sequence ID" value="XM_029360681.1"/>
</dbReference>
<sequence length="2764" mass="287740">MLPPAARGQGGWGSPVTGSPARWSVATSAVCLLNLLFCLSLVCLYLMLEEEDVFFSAPSMTRRNSASWLPLKVLPAVLFVSNPLSLPRATGVRRGLAEEPGGALALEEDVGLDLGEGEQALTSPQALPSPSPPPRGGDADGREGATPPRDGAEDARAAAAAARQASADPESSESSAEGETVAAAQEVEIPAGSVPAPASSEGAATEKSSRTRGGASQGPAGEVSERRAGGQQAARASAGPLYWFFQKAEDLPLVSAVNRRLKDLRAHQADLRTRERESHATRRSKVDDARRRGAQREMEPEAFLADGDGQSGAGLSEESGDNSVGPPSSSLEARLSAELNAARLLDFSLSHVTLASLLQPQTSRRRGPLAAPSRLAETLGTVSAGSGAQRARHGGTRTEGPEAIADGAVGDAAGAQAAAPDEEGEEEAQQREEEEVLLSEVARYLYVANPSAFPPPCTEEGRVSRHSGVQSSEKEDAISSGVSPSSTPSARVCFDAASLFTASLARRLLIPSRALRSSVSVDHVLQSLAFYHLSEMPIVSPPHLLSHRLSLAPASFLFRAPQGAEQGASLVGYGHATGGGQGRCAVNGGASSTAENACRAGSQGEAAALGGDAPSGSPSPSGGGGAGEEGDATLAGNDVSVQTLVDRTSNYLYVFVLYAKDPVYPSPRSAFSPSPGEQLPLRYRTRLVVYRRSLSDLLQASLLSPALRRGLYGQLVRMYPYRHLPALVGPVLLSALVASFSAHDRTHAASAASPEEAEEGDAPTQGRSRDARPVSEAPAPSGAEEAAASPSLIHVEMPSRTSVRFHASASRGSGAFRADAERQGPAGSRSPPSSFSAPPRRSPPAAAPLSDLPPAGLFSEATTTEAEALRALEGFERIALSAALAAGADGGGVEGEDDARLRRGGKAATAARLLSPRAVPLRFEVAAAAVERLTQHSKSHAAEDLAAAAESAAEEKAEDPIGGDVMRAEAASLESASSAPSSASPAASSGAGSPSAQAAASSPASAALRARLSAHLFSSPRSVASLARSRQELEDAVEVLLSPTKALSLLAVVRVPLTLSQITAELVAAYVGSLVLSVLEGTRCATSLWKLLEACLQDQRALYRSLHSPSFSKHPWVNVLPLYDALHSHYGALPDAARAAEAAEDAEAADVRGGADEAAERRQAREGRRAALTPWAVVRLGFSMALDTVRTLWRQQTLLLWQAVCALMAPSQALAEEAEDAEAASSPLQAPSSRSQGSGASARPPRTSPRTSRPSSSAALELSPEHVLVVTAETGARAAASAAAAAARARVSPSRGGKRRPLAGRQDQSAPQPLAPLRVSRRLSQISEVLSARQAAEDDPPPWRVFREAPEAPSPFGEGLGSAPADEAGEKGEPGGDEETDLANRVTRRRQGRGGDEARASARRRSLVDASHGPLTDGGDHANAWEELVCLVSSGLRRCNPVAWLLDKFAAEETEADRGGEEEEDSEEERGMRSEGRGPDAVAADEDIRGGPSGRHGDSKQPLSAETRLAEGDREANEQNADTLQDASSGSVASGTGGDAEASARAADSSADPVALLLSLLSPSGQTPAPAAAADDSFSAATPTFVSPSTIAASLRGFQLVRSYVFEGERAWLAVDQETVSAAVVYGQPDGLDVHWKVTFFPRLDRTATRVLTRRRRQLYRSLVRSEMQASRREASRDVVAGAVEDGLEARTAQKTVALGEERPQSRAVDDTEKDEGGGKEKGRFELTASSGKGSEGLPASARGEDVLGVHTPDRATALSLLIGPEMRDEDEENEGKEGETTAPSVEEVVVEDAPFLRHSSQGVSPDPRGKATAHDSPFVVSASVGRASCLFPFSSELDKSAALNDFEFATFAFRGSAAVETGSLSPAGLAFTRAGDKYLFRHSASLATLLASLSPPSSSSQGPAAPAAATPELASSNSAAVAPETAAQHLEEFVGPRVRQKENLGEVVLLQHLNASDSEGRAASRDTPALPRVLAMVAHSTDRAVRYRVFQHSSVLVPASSPSCPSRANLLPQGAPQACPERPLGTGLRRTGAAGGQQIAAQEAGEEETCVGWTVGRKAGTDHVVRVFHPGGDGDLGDDGGGRAGADGGGSSASSASHGVYEFVRRPLWTATADRRSFAFGYLLKLQALRTFRRFPPFFASPAARKEEERRRLLEEAALAAEEDRINRDLRSLDGPWRIGTFVGGSRDSSPADRRRRSGAESPAALEDELKDFAASEIFRDFWAYAPSFRLLAINEDGSCIAGVSGALGLFVQIQGSTTAVGEEAGAGPSGSGPWGEQGLRELGASEGGELQEGRGRQSHLPFSARNSKTPAAVVREVDVAAALAQAGGRESVDARHIVGISFFPLHRFVAALDPNVVRPDLSAPGGVLLVVLLDDGRLLLLYVPPEVSVAYPSRPFFHQLLFSVSWNNLAILLYLVLLLLFHFRGQQMLAVDPALTAGGAQTPLQFLRLFLSVFRLVLSLLMFPFVSLILAAARSLRLAVAALFSLGALLRLLAGATVQPPPTVAPPGNADARRPAAATRQPRSGAAETPAAREDRGRGAQETGAASAGAAARREGERRVGDGGAGGDAGLRRRRHAGEGSGNADPRESENVALASSSLSSHVVAVAPADREQPSSSSVYPPISTPSLSPAGVLWGVEERLSQRGDAAPALVRSPAAASAAEAMAVADEGSKSRSRRRTSSLPPAAAAQAAHGNVAAPLESAPLPTASQSSVSSSSLEAGRGCDGARATASSPRPDGRAARRALLAEAALKRLTRQEPSGSE</sequence>
<feature type="compositionally biased region" description="Basic and acidic residues" evidence="1">
    <location>
        <begin position="1149"/>
        <end position="1166"/>
    </location>
</feature>
<feature type="compositionally biased region" description="Basic and acidic residues" evidence="1">
    <location>
        <begin position="1700"/>
        <end position="1725"/>
    </location>
</feature>
<evidence type="ECO:0000313" key="3">
    <source>
        <dbReference type="EMBL" id="PFH32031.1"/>
    </source>
</evidence>
<comment type="caution">
    <text evidence="3">The sequence shown here is derived from an EMBL/GenBank/DDBJ whole genome shotgun (WGS) entry which is preliminary data.</text>
</comment>
<feature type="region of interest" description="Disordered" evidence="1">
    <location>
        <begin position="2660"/>
        <end position="2744"/>
    </location>
</feature>
<feature type="compositionally biased region" description="Low complexity" evidence="1">
    <location>
        <begin position="847"/>
        <end position="857"/>
    </location>
</feature>
<accession>A0A2A9M6U6</accession>
<evidence type="ECO:0000256" key="1">
    <source>
        <dbReference type="SAM" id="MobiDB-lite"/>
    </source>
</evidence>
<feature type="region of interest" description="Disordered" evidence="1">
    <location>
        <begin position="270"/>
        <end position="331"/>
    </location>
</feature>
<feature type="region of interest" description="Disordered" evidence="1">
    <location>
        <begin position="121"/>
        <end position="236"/>
    </location>
</feature>
<feature type="compositionally biased region" description="Gly residues" evidence="1">
    <location>
        <begin position="2083"/>
        <end position="2092"/>
    </location>
</feature>
<feature type="transmembrane region" description="Helical" evidence="2">
    <location>
        <begin position="2451"/>
        <end position="2472"/>
    </location>
</feature>
<feature type="compositionally biased region" description="Low complexity" evidence="1">
    <location>
        <begin position="157"/>
        <end position="184"/>
    </location>
</feature>
<feature type="compositionally biased region" description="Low complexity" evidence="1">
    <location>
        <begin position="2542"/>
        <end position="2553"/>
    </location>
</feature>
<feature type="compositionally biased region" description="Basic and acidic residues" evidence="1">
    <location>
        <begin position="2554"/>
        <end position="2563"/>
    </location>
</feature>
<feature type="region of interest" description="Disordered" evidence="1">
    <location>
        <begin position="377"/>
        <end position="434"/>
    </location>
</feature>
<dbReference type="OrthoDB" id="332959at2759"/>
<feature type="region of interest" description="Disordered" evidence="1">
    <location>
        <begin position="1692"/>
        <end position="1786"/>
    </location>
</feature>
<feature type="compositionally biased region" description="Low complexity" evidence="1">
    <location>
        <begin position="2508"/>
        <end position="2525"/>
    </location>
</feature>
<feature type="compositionally biased region" description="Basic and acidic residues" evidence="1">
    <location>
        <begin position="1508"/>
        <end position="1517"/>
    </location>
</feature>
<dbReference type="PANTHER" id="PTHR24216:SF65">
    <property type="entry name" value="PAXILLIN-LIKE PROTEIN 1"/>
    <property type="match status" value="1"/>
</dbReference>
<feature type="compositionally biased region" description="Low complexity" evidence="1">
    <location>
        <begin position="1229"/>
        <end position="1259"/>
    </location>
</feature>
<keyword evidence="2" id="KW-0472">Membrane</keyword>
<feature type="compositionally biased region" description="Low complexity" evidence="1">
    <location>
        <begin position="402"/>
        <end position="419"/>
    </location>
</feature>
<evidence type="ECO:0008006" key="5">
    <source>
        <dbReference type="Google" id="ProtNLM"/>
    </source>
</evidence>
<dbReference type="EMBL" id="NWUJ01000012">
    <property type="protein sequence ID" value="PFH32031.1"/>
    <property type="molecule type" value="Genomic_DNA"/>
</dbReference>
<keyword evidence="4" id="KW-1185">Reference proteome</keyword>
<feature type="region of interest" description="Disordered" evidence="1">
    <location>
        <begin position="747"/>
        <end position="791"/>
    </location>
</feature>
<feature type="region of interest" description="Disordered" evidence="1">
    <location>
        <begin position="455"/>
        <end position="484"/>
    </location>
</feature>
<feature type="transmembrane region" description="Helical" evidence="2">
    <location>
        <begin position="2402"/>
        <end position="2423"/>
    </location>
</feature>
<feature type="compositionally biased region" description="Low complexity" evidence="1">
    <location>
        <begin position="1527"/>
        <end position="1547"/>
    </location>
</feature>
<feature type="compositionally biased region" description="Low complexity" evidence="1">
    <location>
        <begin position="2660"/>
        <end position="2670"/>
    </location>
</feature>
<feature type="compositionally biased region" description="Low complexity" evidence="1">
    <location>
        <begin position="775"/>
        <end position="791"/>
    </location>
</feature>
<dbReference type="KEGG" id="bbes:BESB_019720"/>
<keyword evidence="2" id="KW-0812">Transmembrane</keyword>
<feature type="region of interest" description="Disordered" evidence="1">
    <location>
        <begin position="2502"/>
        <end position="2598"/>
    </location>
</feature>
<feature type="region of interest" description="Disordered" evidence="1">
    <location>
        <begin position="1144"/>
        <end position="1166"/>
    </location>
</feature>
<organism evidence="3 4">
    <name type="scientific">Besnoitia besnoiti</name>
    <name type="common">Apicomplexan protozoan</name>
    <dbReference type="NCBI Taxonomy" id="94643"/>
    <lineage>
        <taxon>Eukaryota</taxon>
        <taxon>Sar</taxon>
        <taxon>Alveolata</taxon>
        <taxon>Apicomplexa</taxon>
        <taxon>Conoidasida</taxon>
        <taxon>Coccidia</taxon>
        <taxon>Eucoccidiorida</taxon>
        <taxon>Eimeriorina</taxon>
        <taxon>Sarcocystidae</taxon>
        <taxon>Besnoitia</taxon>
    </lineage>
</organism>
<proteinExistence type="predicted"/>
<keyword evidence="2" id="KW-1133">Transmembrane helix</keyword>
<feature type="compositionally biased region" description="Low complexity" evidence="1">
    <location>
        <begin position="807"/>
        <end position="817"/>
    </location>
</feature>
<dbReference type="GeneID" id="40307033"/>
<feature type="compositionally biased region" description="Low complexity" evidence="1">
    <location>
        <begin position="2682"/>
        <end position="2700"/>
    </location>
</feature>
<evidence type="ECO:0000256" key="2">
    <source>
        <dbReference type="SAM" id="Phobius"/>
    </source>
</evidence>
<gene>
    <name evidence="3" type="ORF">BESB_019720</name>
</gene>
<feature type="compositionally biased region" description="Basic and acidic residues" evidence="1">
    <location>
        <begin position="1743"/>
        <end position="1754"/>
    </location>
</feature>
<evidence type="ECO:0000313" key="4">
    <source>
        <dbReference type="Proteomes" id="UP000224006"/>
    </source>
</evidence>
<feature type="region of interest" description="Disordered" evidence="1">
    <location>
        <begin position="2183"/>
        <end position="2204"/>
    </location>
</feature>
<protein>
    <recommendedName>
        <fullName evidence="5">Transmembrane protein</fullName>
    </recommendedName>
</protein>
<reference evidence="3 4" key="1">
    <citation type="submission" date="2017-09" db="EMBL/GenBank/DDBJ databases">
        <title>Genome sequencing of Besnoitia besnoiti strain Bb-Ger1.</title>
        <authorList>
            <person name="Schares G."/>
            <person name="Venepally P."/>
            <person name="Lorenzi H.A."/>
        </authorList>
    </citation>
    <scope>NUCLEOTIDE SEQUENCE [LARGE SCALE GENOMIC DNA]</scope>
    <source>
        <strain evidence="3 4">Bb-Ger1</strain>
    </source>
</reference>
<feature type="region of interest" description="Disordered" evidence="1">
    <location>
        <begin position="2263"/>
        <end position="2282"/>
    </location>
</feature>
<feature type="region of interest" description="Disordered" evidence="1">
    <location>
        <begin position="1894"/>
        <end position="1922"/>
    </location>
</feature>
<feature type="region of interest" description="Disordered" evidence="1">
    <location>
        <begin position="1218"/>
        <end position="1261"/>
    </location>
</feature>
<feature type="region of interest" description="Disordered" evidence="1">
    <location>
        <begin position="941"/>
        <end position="998"/>
    </location>
</feature>
<feature type="region of interest" description="Disordered" evidence="1">
    <location>
        <begin position="2070"/>
        <end position="2097"/>
    </location>
</feature>
<feature type="compositionally biased region" description="Low complexity" evidence="1">
    <location>
        <begin position="824"/>
        <end position="839"/>
    </location>
</feature>
<feature type="compositionally biased region" description="Acidic residues" evidence="1">
    <location>
        <begin position="1453"/>
        <end position="1468"/>
    </location>
</feature>
<dbReference type="Proteomes" id="UP000224006">
    <property type="component" value="Chromosome XI"/>
</dbReference>
<feature type="region of interest" description="Disordered" evidence="1">
    <location>
        <begin position="1453"/>
        <end position="1547"/>
    </location>
</feature>
<feature type="region of interest" description="Disordered" evidence="1">
    <location>
        <begin position="605"/>
        <end position="633"/>
    </location>
</feature>
<name>A0A2A9M6U6_BESBE</name>